<name>A0A2Z7B4Y0_9LAMI</name>
<dbReference type="Proteomes" id="UP000250235">
    <property type="component" value="Unassembled WGS sequence"/>
</dbReference>
<dbReference type="GO" id="GO:0051301">
    <property type="term" value="P:cell division"/>
    <property type="evidence" value="ECO:0007669"/>
    <property type="project" value="UniProtKB-KW"/>
</dbReference>
<feature type="compositionally biased region" description="Basic and acidic residues" evidence="1">
    <location>
        <begin position="871"/>
        <end position="889"/>
    </location>
</feature>
<sequence>MAMFTSASSAPFKGKSNVNVNSEFVCSGGTDMVTSPLHVEQQCLRSFDAVTNERFQMMTAIHFGLKVNWSKVLFGVLEEMVDRTVKKAKGYGAQISVLLNSIPALTMGEATPFPSSKILFPKIVLTYITTNQTADTRGQLYEGGKTPVEIVKRSSKSKKKSESTSDAPVEIVSEVVGSKKRPTVEGSEPVVPNKRESCKRKLILSEGSDDDIVEDIIDVASVNVAGVNIEESIEKVRHVSAEQTFTETDVGDIVFGDSTADNPEELAQWLKNYISEGAEQVNKSDSDRVQRPVDTVDVEQLFETANVEEAEGSKHPVVEKDLVQSVGSKQVAEELMSIDDILLLPRISTLDKGKGILEEDEPVKGNPARETVELICGDVGFLVQLRDMVMKDVVEFFHSFSLNKLPNFDALLELKEKEKMMLEWAETDSLETAVKRKMYILAKYREMLLRKFLDSHRKYFIPGQPWTATASQIIDLLTVAHSKSLEALVAQQKEHGLPIEQPCTSTFLDASVGSGAVLAQFYSLAKSTCWVRPLVLIDGVWTPIQGTDFWRSSCKLSLFVNRKKLPETVIEDTFVPHVLFIEPIQYWGAAPTLIKTWGWHRVCTDIVRYHKFGCLRPVREDVCTNIVIYNLGTERITASFSKNFSQGPGIPTVAQEEQLYFVQSPESPPATSLCLETYTSSTSLSMHFNADDIPLDDTAAIQTSLPVGRTEFVEAINDLRAFILQRIDDSNSEILSKLHTLERGLRDTLHDQDANARKLINSGVTAGADSLEIRKEFKALDAKINSLDGQVVAIRSEQLEFQARIAADHLSLSTQLGDIVDYIRGGDAKNGEGSSRRRPLPTPVHQSEGTGDAVRITDPTQADIDNANRAILERMRNEDRERERKERNRGSRSGSYKRRRF</sequence>
<keyword evidence="2" id="KW-0132">Cell division</keyword>
<accession>A0A2Z7B4Y0</accession>
<evidence type="ECO:0000313" key="3">
    <source>
        <dbReference type="Proteomes" id="UP000250235"/>
    </source>
</evidence>
<keyword evidence="3" id="KW-1185">Reference proteome</keyword>
<organism evidence="2 3">
    <name type="scientific">Dorcoceras hygrometricum</name>
    <dbReference type="NCBI Taxonomy" id="472368"/>
    <lineage>
        <taxon>Eukaryota</taxon>
        <taxon>Viridiplantae</taxon>
        <taxon>Streptophyta</taxon>
        <taxon>Embryophyta</taxon>
        <taxon>Tracheophyta</taxon>
        <taxon>Spermatophyta</taxon>
        <taxon>Magnoliopsida</taxon>
        <taxon>eudicotyledons</taxon>
        <taxon>Gunneridae</taxon>
        <taxon>Pentapetalae</taxon>
        <taxon>asterids</taxon>
        <taxon>lamiids</taxon>
        <taxon>Lamiales</taxon>
        <taxon>Gesneriaceae</taxon>
        <taxon>Didymocarpoideae</taxon>
        <taxon>Trichosporeae</taxon>
        <taxon>Loxocarpinae</taxon>
        <taxon>Dorcoceras</taxon>
    </lineage>
</organism>
<proteinExistence type="predicted"/>
<protein>
    <submittedName>
        <fullName evidence="2">Cell division control protein 2C</fullName>
    </submittedName>
</protein>
<keyword evidence="2" id="KW-0131">Cell cycle</keyword>
<dbReference type="AlphaFoldDB" id="A0A2Z7B4Y0"/>
<reference evidence="2 3" key="1">
    <citation type="journal article" date="2015" name="Proc. Natl. Acad. Sci. U.S.A.">
        <title>The resurrection genome of Boea hygrometrica: A blueprint for survival of dehydration.</title>
        <authorList>
            <person name="Xiao L."/>
            <person name="Yang G."/>
            <person name="Zhang L."/>
            <person name="Yang X."/>
            <person name="Zhao S."/>
            <person name="Ji Z."/>
            <person name="Zhou Q."/>
            <person name="Hu M."/>
            <person name="Wang Y."/>
            <person name="Chen M."/>
            <person name="Xu Y."/>
            <person name="Jin H."/>
            <person name="Xiao X."/>
            <person name="Hu G."/>
            <person name="Bao F."/>
            <person name="Hu Y."/>
            <person name="Wan P."/>
            <person name="Li L."/>
            <person name="Deng X."/>
            <person name="Kuang T."/>
            <person name="Xiang C."/>
            <person name="Zhu J.K."/>
            <person name="Oliver M.J."/>
            <person name="He Y."/>
        </authorList>
    </citation>
    <scope>NUCLEOTIDE SEQUENCE [LARGE SCALE GENOMIC DNA]</scope>
    <source>
        <strain evidence="3">cv. XS01</strain>
    </source>
</reference>
<gene>
    <name evidence="2" type="ORF">F511_20666</name>
</gene>
<evidence type="ECO:0000313" key="2">
    <source>
        <dbReference type="EMBL" id="KZV26572.1"/>
    </source>
</evidence>
<feature type="region of interest" description="Disordered" evidence="1">
    <location>
        <begin position="827"/>
        <end position="901"/>
    </location>
</feature>
<evidence type="ECO:0000256" key="1">
    <source>
        <dbReference type="SAM" id="MobiDB-lite"/>
    </source>
</evidence>
<dbReference type="EMBL" id="KV011197">
    <property type="protein sequence ID" value="KZV26572.1"/>
    <property type="molecule type" value="Genomic_DNA"/>
</dbReference>